<evidence type="ECO:0000256" key="2">
    <source>
        <dbReference type="ARBA" id="ARBA00022730"/>
    </source>
</evidence>
<dbReference type="InterPro" id="IPR020069">
    <property type="entry name" value="Ribosomal_bL9_C"/>
</dbReference>
<comment type="function">
    <text evidence="7">Binds to the 23S rRNA.</text>
</comment>
<dbReference type="Pfam" id="PF01281">
    <property type="entry name" value="Ribosomal_L9_N"/>
    <property type="match status" value="1"/>
</dbReference>
<dbReference type="InterPro" id="IPR000244">
    <property type="entry name" value="Ribosomal_bL9"/>
</dbReference>
<evidence type="ECO:0000259" key="8">
    <source>
        <dbReference type="PROSITE" id="PS00651"/>
    </source>
</evidence>
<dbReference type="GO" id="GO:1990904">
    <property type="term" value="C:ribonucleoprotein complex"/>
    <property type="evidence" value="ECO:0007669"/>
    <property type="project" value="UniProtKB-KW"/>
</dbReference>
<dbReference type="GO" id="GO:0019843">
    <property type="term" value="F:rRNA binding"/>
    <property type="evidence" value="ECO:0007669"/>
    <property type="project" value="UniProtKB-UniRule"/>
</dbReference>
<sequence>MKVILKEKVASLGKKGDVKEVAEGFARNFLFPKDLAFPATDGVVKMIGNATAREEASKKKKMEEVQALATRLIGHQVTIRLKIGEEGQAFGSASSKDIADALKREKFHIEKEWIALEEPIKKTGGWNVTLKLPFGIETSVKVLVEKEESKGKKSKS</sequence>
<accession>A0A1G2K2I5</accession>
<keyword evidence="4 7" id="KW-0689">Ribosomal protein</keyword>
<evidence type="ECO:0000256" key="1">
    <source>
        <dbReference type="ARBA" id="ARBA00010605"/>
    </source>
</evidence>
<name>A0A1G2K2I5_9BACT</name>
<keyword evidence="3 7" id="KW-0694">RNA-binding</keyword>
<organism evidence="9 10">
    <name type="scientific">Candidatus Sungbacteria bacterium RIFCSPHIGHO2_01_FULL_47_32</name>
    <dbReference type="NCBI Taxonomy" id="1802264"/>
    <lineage>
        <taxon>Bacteria</taxon>
        <taxon>Candidatus Sungiibacteriota</taxon>
    </lineage>
</organism>
<evidence type="ECO:0000256" key="7">
    <source>
        <dbReference type="HAMAP-Rule" id="MF_00503"/>
    </source>
</evidence>
<dbReference type="InterPro" id="IPR020070">
    <property type="entry name" value="Ribosomal_bL9_N"/>
</dbReference>
<evidence type="ECO:0000256" key="5">
    <source>
        <dbReference type="ARBA" id="ARBA00023274"/>
    </source>
</evidence>
<gene>
    <name evidence="7" type="primary">rplI</name>
    <name evidence="9" type="ORF">A2633_04745</name>
</gene>
<evidence type="ECO:0000256" key="4">
    <source>
        <dbReference type="ARBA" id="ARBA00022980"/>
    </source>
</evidence>
<dbReference type="HAMAP" id="MF_00503">
    <property type="entry name" value="Ribosomal_bL9"/>
    <property type="match status" value="1"/>
</dbReference>
<protein>
    <recommendedName>
        <fullName evidence="6 7">Large ribosomal subunit protein bL9</fullName>
    </recommendedName>
</protein>
<keyword evidence="2 7" id="KW-0699">rRNA-binding</keyword>
<comment type="similarity">
    <text evidence="1 7">Belongs to the bacterial ribosomal protein bL9 family.</text>
</comment>
<dbReference type="PANTHER" id="PTHR21368">
    <property type="entry name" value="50S RIBOSOMAL PROTEIN L9"/>
    <property type="match status" value="1"/>
</dbReference>
<dbReference type="Proteomes" id="UP000177152">
    <property type="component" value="Unassembled WGS sequence"/>
</dbReference>
<evidence type="ECO:0000313" key="9">
    <source>
        <dbReference type="EMBL" id="OGZ93634.1"/>
    </source>
</evidence>
<evidence type="ECO:0000313" key="10">
    <source>
        <dbReference type="Proteomes" id="UP000177152"/>
    </source>
</evidence>
<comment type="caution">
    <text evidence="9">The sequence shown here is derived from an EMBL/GenBank/DDBJ whole genome shotgun (WGS) entry which is preliminary data.</text>
</comment>
<dbReference type="GO" id="GO:0005840">
    <property type="term" value="C:ribosome"/>
    <property type="evidence" value="ECO:0007669"/>
    <property type="project" value="UniProtKB-KW"/>
</dbReference>
<dbReference type="InterPro" id="IPR036791">
    <property type="entry name" value="Ribosomal_bL9_C_sf"/>
</dbReference>
<dbReference type="Pfam" id="PF03948">
    <property type="entry name" value="Ribosomal_L9_C"/>
    <property type="match status" value="1"/>
</dbReference>
<dbReference type="InterPro" id="IPR036935">
    <property type="entry name" value="Ribosomal_bL9_N_sf"/>
</dbReference>
<dbReference type="GO" id="GO:0003735">
    <property type="term" value="F:structural constituent of ribosome"/>
    <property type="evidence" value="ECO:0007669"/>
    <property type="project" value="InterPro"/>
</dbReference>
<evidence type="ECO:0000256" key="3">
    <source>
        <dbReference type="ARBA" id="ARBA00022884"/>
    </source>
</evidence>
<dbReference type="PROSITE" id="PS00651">
    <property type="entry name" value="RIBOSOMAL_L9"/>
    <property type="match status" value="1"/>
</dbReference>
<dbReference type="EMBL" id="MHQC01000056">
    <property type="protein sequence ID" value="OGZ93634.1"/>
    <property type="molecule type" value="Genomic_DNA"/>
</dbReference>
<dbReference type="NCBIfam" id="TIGR00158">
    <property type="entry name" value="L9"/>
    <property type="match status" value="1"/>
</dbReference>
<feature type="domain" description="Ribosomal protein L9" evidence="8">
    <location>
        <begin position="13"/>
        <end position="40"/>
    </location>
</feature>
<keyword evidence="5 7" id="KW-0687">Ribonucleoprotein</keyword>
<dbReference type="GO" id="GO:0006412">
    <property type="term" value="P:translation"/>
    <property type="evidence" value="ECO:0007669"/>
    <property type="project" value="UniProtKB-UniRule"/>
</dbReference>
<proteinExistence type="inferred from homology"/>
<dbReference type="Gene3D" id="3.10.430.100">
    <property type="entry name" value="Ribosomal protein L9, C-terminal domain"/>
    <property type="match status" value="1"/>
</dbReference>
<dbReference type="InterPro" id="IPR009027">
    <property type="entry name" value="Ribosomal_bL9/RNase_H1_N"/>
</dbReference>
<dbReference type="InterPro" id="IPR020594">
    <property type="entry name" value="Ribosomal_bL9_bac/chp"/>
</dbReference>
<evidence type="ECO:0000256" key="6">
    <source>
        <dbReference type="ARBA" id="ARBA00035292"/>
    </source>
</evidence>
<dbReference type="AlphaFoldDB" id="A0A1G2K2I5"/>
<dbReference type="SUPFAM" id="SSF55658">
    <property type="entry name" value="L9 N-domain-like"/>
    <property type="match status" value="1"/>
</dbReference>
<reference evidence="9 10" key="1">
    <citation type="journal article" date="2016" name="Nat. Commun.">
        <title>Thousands of microbial genomes shed light on interconnected biogeochemical processes in an aquifer system.</title>
        <authorList>
            <person name="Anantharaman K."/>
            <person name="Brown C.T."/>
            <person name="Hug L.A."/>
            <person name="Sharon I."/>
            <person name="Castelle C.J."/>
            <person name="Probst A.J."/>
            <person name="Thomas B.C."/>
            <person name="Singh A."/>
            <person name="Wilkins M.J."/>
            <person name="Karaoz U."/>
            <person name="Brodie E.L."/>
            <person name="Williams K.H."/>
            <person name="Hubbard S.S."/>
            <person name="Banfield J.F."/>
        </authorList>
    </citation>
    <scope>NUCLEOTIDE SEQUENCE [LARGE SCALE GENOMIC DNA]</scope>
</reference>
<dbReference type="SUPFAM" id="SSF55653">
    <property type="entry name" value="Ribosomal protein L9 C-domain"/>
    <property type="match status" value="1"/>
</dbReference>
<dbReference type="Gene3D" id="3.40.5.10">
    <property type="entry name" value="Ribosomal protein L9, N-terminal domain"/>
    <property type="match status" value="1"/>
</dbReference>